<feature type="transmembrane region" description="Helical" evidence="1">
    <location>
        <begin position="258"/>
        <end position="278"/>
    </location>
</feature>
<evidence type="ECO:0000313" key="3">
    <source>
        <dbReference type="Proteomes" id="UP000232196"/>
    </source>
</evidence>
<keyword evidence="1" id="KW-0472">Membrane</keyword>
<sequence>MVHFDWKKIIRSNYFELTLVLILFSYISYQNAWLSDDSFISFRVLDHFVNGYGLRWNIAERVQAFTNPLLILTLSPFYYVYQNIVFWSFFSSFIWGLSAFYFLRKISVSKASFWLGFGFLLSSRSFVDYSYSGLENSLNYLIEAIFFYLYFRKEEETASKLPGLVFLASLGLVSRIDFILIFIIPLLIVFVQEFKKGKINISLSSRIALYSLPAIFWFLFSALYYGSLLPNTYYSKTNVEDSFIQILSQGLQYYLFELRWDSVIFAFFPIVAILRAFFRKDSSSILISLFFSLPYLIYILFVGGDFMAGRFFTYVIFLFGIALARLENIERKEIYILGSALILYNILLPSTPVHSIKQQVRKNPWVLDRVGITDEKFWYYLGTGLAWHDNKGSLLSNMANKKPFFPATDQRVFIKYNTGVIGFFLPDQYIIDIIALGDPLLSRIQGKGRVGHKIRHLPSGYFESVESGENKIQDPKLKEYYDSLNLLTRGKILDSRRWDLFWKFQFGSLRKYKEPYLIDEVRENKMWEEENRKKNEGINSI</sequence>
<feature type="transmembrane region" description="Helical" evidence="1">
    <location>
        <begin position="84"/>
        <end position="103"/>
    </location>
</feature>
<protein>
    <recommendedName>
        <fullName evidence="4">Glycosyltransferase RgtA/B/C/D-like domain-containing protein</fullName>
    </recommendedName>
</protein>
<dbReference type="OrthoDB" id="2020414at2"/>
<feature type="transmembrane region" description="Helical" evidence="1">
    <location>
        <begin position="12"/>
        <end position="29"/>
    </location>
</feature>
<dbReference type="EMBL" id="NPDN01000002">
    <property type="protein sequence ID" value="PJZ26831.1"/>
    <property type="molecule type" value="Genomic_DNA"/>
</dbReference>
<keyword evidence="1" id="KW-1133">Transmembrane helix</keyword>
<evidence type="ECO:0008006" key="4">
    <source>
        <dbReference type="Google" id="ProtNLM"/>
    </source>
</evidence>
<keyword evidence="3" id="KW-1185">Reference proteome</keyword>
<proteinExistence type="predicted"/>
<feature type="transmembrane region" description="Helical" evidence="1">
    <location>
        <begin position="163"/>
        <end position="191"/>
    </location>
</feature>
<gene>
    <name evidence="2" type="ORF">CH357_04915</name>
</gene>
<feature type="transmembrane region" description="Helical" evidence="1">
    <location>
        <begin position="285"/>
        <end position="301"/>
    </location>
</feature>
<accession>A0A2M9XGL6</accession>
<feature type="transmembrane region" description="Helical" evidence="1">
    <location>
        <begin position="307"/>
        <end position="326"/>
    </location>
</feature>
<evidence type="ECO:0000313" key="2">
    <source>
        <dbReference type="EMBL" id="PJZ26831.1"/>
    </source>
</evidence>
<organism evidence="2 3">
    <name type="scientific">Leptospira hartskeerlii</name>
    <dbReference type="NCBI Taxonomy" id="2023177"/>
    <lineage>
        <taxon>Bacteria</taxon>
        <taxon>Pseudomonadati</taxon>
        <taxon>Spirochaetota</taxon>
        <taxon>Spirochaetia</taxon>
        <taxon>Leptospirales</taxon>
        <taxon>Leptospiraceae</taxon>
        <taxon>Leptospira</taxon>
    </lineage>
</organism>
<feature type="transmembrane region" description="Helical" evidence="1">
    <location>
        <begin position="333"/>
        <end position="351"/>
    </location>
</feature>
<dbReference type="RefSeq" id="WP_100705626.1">
    <property type="nucleotide sequence ID" value="NZ_NPDL01000002.1"/>
</dbReference>
<feature type="transmembrane region" description="Helical" evidence="1">
    <location>
        <begin position="203"/>
        <end position="225"/>
    </location>
</feature>
<evidence type="ECO:0000256" key="1">
    <source>
        <dbReference type="SAM" id="Phobius"/>
    </source>
</evidence>
<reference evidence="2 3" key="1">
    <citation type="submission" date="2017-07" db="EMBL/GenBank/DDBJ databases">
        <title>Leptospira spp. isolated from tropical soils.</title>
        <authorList>
            <person name="Thibeaux R."/>
            <person name="Iraola G."/>
            <person name="Ferres I."/>
            <person name="Bierque E."/>
            <person name="Girault D."/>
            <person name="Soupe-Gilbert M.-E."/>
            <person name="Picardeau M."/>
            <person name="Goarant C."/>
        </authorList>
    </citation>
    <scope>NUCLEOTIDE SEQUENCE [LARGE SCALE GENOMIC DNA]</scope>
    <source>
        <strain evidence="2 3">MCA1-C-A1</strain>
    </source>
</reference>
<name>A0A2M9XGL6_9LEPT</name>
<dbReference type="AlphaFoldDB" id="A0A2M9XGL6"/>
<comment type="caution">
    <text evidence="2">The sequence shown here is derived from an EMBL/GenBank/DDBJ whole genome shotgun (WGS) entry which is preliminary data.</text>
</comment>
<keyword evidence="1" id="KW-0812">Transmembrane</keyword>
<dbReference type="Proteomes" id="UP000232196">
    <property type="component" value="Unassembled WGS sequence"/>
</dbReference>